<dbReference type="Bgee" id="108712791">
    <property type="expression patterns" value="Expressed in zone of skin and 19 other cell types or tissues"/>
</dbReference>
<dbReference type="PANTHER" id="PTHR24129">
    <property type="entry name" value="ANKYCORBIN"/>
    <property type="match status" value="1"/>
</dbReference>
<feature type="coiled-coil region" evidence="3">
    <location>
        <begin position="1331"/>
        <end position="1358"/>
    </location>
</feature>
<organism evidence="4 5">
    <name type="scientific">Xenopus laevis</name>
    <name type="common">African clawed frog</name>
    <dbReference type="NCBI Taxonomy" id="8355"/>
    <lineage>
        <taxon>Eukaryota</taxon>
        <taxon>Metazoa</taxon>
        <taxon>Chordata</taxon>
        <taxon>Craniata</taxon>
        <taxon>Vertebrata</taxon>
        <taxon>Euteleostomi</taxon>
        <taxon>Amphibia</taxon>
        <taxon>Batrachia</taxon>
        <taxon>Anura</taxon>
        <taxon>Pipoidea</taxon>
        <taxon>Pipidae</taxon>
        <taxon>Xenopodinae</taxon>
        <taxon>Xenopus</taxon>
        <taxon>Xenopus</taxon>
    </lineage>
</organism>
<feature type="coiled-coil region" evidence="3">
    <location>
        <begin position="612"/>
        <end position="796"/>
    </location>
</feature>
<dbReference type="GeneID" id="108712791"/>
<dbReference type="AGR" id="Xenbase:XB-GENE-17335353"/>
<feature type="coiled-coil region" evidence="3">
    <location>
        <begin position="870"/>
        <end position="1086"/>
    </location>
</feature>
<name>A0A1L8GS99_XENLA</name>
<dbReference type="PROSITE" id="PS50297">
    <property type="entry name" value="ANK_REP_REGION"/>
    <property type="match status" value="4"/>
</dbReference>
<feature type="coiled-coil region" evidence="3">
    <location>
        <begin position="283"/>
        <end position="366"/>
    </location>
</feature>
<dbReference type="GO" id="GO:0003779">
    <property type="term" value="F:actin binding"/>
    <property type="evidence" value="ECO:0007669"/>
    <property type="project" value="InterPro"/>
</dbReference>
<dbReference type="PaxDb" id="8355-A0A1L8GS99"/>
<gene>
    <name evidence="5 6" type="primary">uaca.S</name>
</gene>
<evidence type="ECO:0000313" key="5">
    <source>
        <dbReference type="RefSeq" id="XP_018110710.1"/>
    </source>
</evidence>
<dbReference type="InterPro" id="IPR036770">
    <property type="entry name" value="Ankyrin_rpt-contain_sf"/>
</dbReference>
<feature type="coiled-coil region" evidence="3">
    <location>
        <begin position="462"/>
        <end position="489"/>
    </location>
</feature>
<dbReference type="InterPro" id="IPR042420">
    <property type="entry name" value="RAI14/UACA"/>
</dbReference>
<accession>A0A1L8GS99</accession>
<dbReference type="SUPFAM" id="SSF48403">
    <property type="entry name" value="Ankyrin repeat"/>
    <property type="match status" value="1"/>
</dbReference>
<feature type="coiled-coil region" evidence="3">
    <location>
        <begin position="1126"/>
        <end position="1289"/>
    </location>
</feature>
<reference evidence="4" key="1">
    <citation type="submission" date="2024-06" db="UniProtKB">
        <authorList>
            <consortium name="RefSeq"/>
        </authorList>
    </citation>
    <scope>NUCLEOTIDE SEQUENCE [LARGE SCALE GENOMIC DNA]</scope>
    <source>
        <strain evidence="4">J_2021</strain>
    </source>
</reference>
<dbReference type="RefSeq" id="XP_018110710.1">
    <property type="nucleotide sequence ID" value="XM_018255221.2"/>
</dbReference>
<evidence type="ECO:0000256" key="1">
    <source>
        <dbReference type="ARBA" id="ARBA00022737"/>
    </source>
</evidence>
<protein>
    <submittedName>
        <fullName evidence="5">Uveal autoantigen with coiled-coil domains and ankyrin repeats isoform X1</fullName>
    </submittedName>
</protein>
<keyword evidence="2 3" id="KW-0175">Coiled coil</keyword>
<proteinExistence type="predicted"/>
<dbReference type="CTD" id="108712791"/>
<dbReference type="PROSITE" id="PS50088">
    <property type="entry name" value="ANK_REPEAT"/>
    <property type="match status" value="4"/>
</dbReference>
<keyword evidence="1" id="KW-0677">Repeat</keyword>
<sequence length="1391" mass="160805">MKSLKSRLKKHEVTITQTADWNKYDERLMRAAERGDAEKVSSTLAKKGVNPSKLDLEGHSAFHVVASKGHLECLNLILVHGVDLVAPDAAGRNALHLSAKYGHSLCLQKLLQFNCPTENVDLQGRTALHDAAMSDCCSSVQLLCDHGASVNAKDGDGRSPLALSTQMCRPAICQVLIEKGADINSRDKQNKTPLMLGCEYGCKEAVDVLLRAGADVNLVDSFGHDCAYYSRIGDNLEILTMIKTAMENSPQGLDPVRRIVSLRTRRTKQNSVEEGSVVSKDKSLDLEVENENLRERLLKIQHEHRTLFEKVEGLQHQLSQEQMMTDDLENEKEHLNSILEGKEKELEECLRNMEILSGKVRFYEQKNYLLQNSPFNNGKDEVVMKQNSILGVDPQLAAHLPARSPLRPLELPGENTDQQHHELETMRRYYEAARDETIKLQQELSRRSSECMALVSERDRCKTESDQQIQQLEDALRDVQKRMLDSEGKVKQMQTHFLALKDHLTQEALSGSSRAEDMQEQLREVKGKYEGASAEVGQLRNQLRHNELLVQELRREDARLHKEYRRLQDEMAVCEEDREHAKRITQEAREQLALSVTTDKFENMRSLLINEVNEKSRALEMAEGELEQVQQELETAQREKKRTEIKLDTLRKEVEEMNGKNQSLRREGEKLQAEKVLLLRQIEDLATQIKSQHVPAEFHVETKRALEETISQLNQRLADYEKNHRKSEMDMEKLQKEKKVLTENISLLHTSSTSKEKYEKELKYMNTRVIELERQLAEAQRKFDEETARASSLQLENASFREDYLPLTTHQKVTSMLTSERDRTKEELVTLKKQVEKEYGEKAILESQLQSQCSKHTALQAQADHESLKREDMQAEMESIVREREELQAQLKTRAEELSDLHALMSQLKIQVDNEYVKLKVHEEKMVELQRQKEQILQELSQAHAKNQQSQEEVLRLQTAIQEQKKELDTLHHCISEKYAPLASIEEREQSFQKSLSALENELQEERGKSRETLHMLEQHKQKAQALQKELECAKLALQQERAAQEKEKLMLRSQLAEMQALLLELQKSETEMKQKQQELREHNLKAQNRICEMKNQLSNQYIPIQQHEELKTILSNTKLSLEVKVKEQICLYEREQEKVMSLEKELEKQKDGSLSLVQHAQEIKAWEKRQTETQKRLQEKEEEAQAAMREIKHLTDEAHTLHLNLQEAEREKENCAATRIKLEQKVAQIEQTSNKDNEEARQMAQELQKSQEENVNLKEKNSVIEHEISQLKGRYNESVTTIEELKSRILLSAKDLKDKDKEISVLVDDVERLKMAKIQMTEVAGKKLSSEILQSQVLSLQRQLEEAQQKHQDIISIYRSHLLSAVQGHMDADVQDALLQIIHMRQELVC</sequence>
<dbReference type="KEGG" id="xla:108712791"/>
<evidence type="ECO:0000313" key="4">
    <source>
        <dbReference type="Proteomes" id="UP000186698"/>
    </source>
</evidence>
<dbReference type="STRING" id="8355.A0A1L8GS99"/>
<dbReference type="Xenbase" id="XB-GENE-17335353">
    <property type="gene designation" value="uaca.S"/>
</dbReference>
<dbReference type="Gene3D" id="1.25.40.20">
    <property type="entry name" value="Ankyrin repeat-containing domain"/>
    <property type="match status" value="2"/>
</dbReference>
<dbReference type="OrthoDB" id="341259at2759"/>
<dbReference type="OMA" id="CEDINQG"/>
<dbReference type="Proteomes" id="UP000186698">
    <property type="component" value="Chromosome 3S"/>
</dbReference>
<evidence type="ECO:0000256" key="2">
    <source>
        <dbReference type="ARBA" id="ARBA00023054"/>
    </source>
</evidence>
<keyword evidence="4" id="KW-1185">Reference proteome</keyword>
<feature type="coiled-coil region" evidence="3">
    <location>
        <begin position="515"/>
        <end position="584"/>
    </location>
</feature>
<evidence type="ECO:0000256" key="3">
    <source>
        <dbReference type="SAM" id="Coils"/>
    </source>
</evidence>
<dbReference type="PANTHER" id="PTHR24129:SF1">
    <property type="entry name" value="UVEAL AUTOANTIGEN WITH COILED-COIL DOMAINS AND ANKYRIN REPEATS"/>
    <property type="match status" value="1"/>
</dbReference>
<evidence type="ECO:0000313" key="6">
    <source>
        <dbReference type="Xenbase" id="XB-GENE-17335353"/>
    </source>
</evidence>
<reference evidence="5" key="2">
    <citation type="submission" date="2025-08" db="UniProtKB">
        <authorList>
            <consortium name="RefSeq"/>
        </authorList>
    </citation>
    <scope>IDENTIFICATION</scope>
    <source>
        <strain evidence="5">J_2021</strain>
        <tissue evidence="5">Erythrocytes</tissue>
    </source>
</reference>
<dbReference type="InterPro" id="IPR002110">
    <property type="entry name" value="Ankyrin_rpt"/>
</dbReference>
<dbReference type="Pfam" id="PF12796">
    <property type="entry name" value="Ank_2"/>
    <property type="match status" value="2"/>
</dbReference>
<dbReference type="SMART" id="SM00248">
    <property type="entry name" value="ANK"/>
    <property type="match status" value="6"/>
</dbReference>